<sequence>MWQFIRSRILTVIIFMGTAHGILVVGPRLIRANQNYTVVISHFKSNLSDVNLMLQMQGHTDDGTNVLNVTKLVNVREDTNKHINFNLPGNLPAGNYTITIDGQRGFSYHSEVILACRDKSISGLIQISKPVFKPGDTVQFRVIVLDSELKPPTQLGKIQVKIHDPDNDVIRKWSSLQLYTGVFENDFQIAPSSKNGLWKISVLVDGEELVSKTFEVKDYELSSFSLEVKPSAIPLKEHQGLNLTISAYYNFRKPVKGLAKVELYLEDEILDQKKELEMYGETQVELRYVQHFEMDGDQKDVRVKTIFIEQHSERTFVKEFQITVYKHKYRVDLINGSPQFQPGFPFKCALQFRNHDGTPAKGITGKVEVDDIDYETTATSDIEGLIELELHSNENTEKMSITFSNDEGCYFNAQLYETGVNANKYIKLRFKHPITSSRLLQFLVTCNEPMKFFVYYVVSHGKIVDSGFVRTDEHNKYSFRLEASEKMLPTAKIMIATVVNDAVLCDFVEIYYKEPHNNFNLSIDKLEVNPGHKIELRMSGRPGAYVGLAAHDIGSDNNKNQQQDPFWEDIMQLHNGFGSIVKNEFDKFHSMGLFVRTLDGIVFNKAHDKSARDGLHINESDYPRSNIQESWLWKNVTIGNSGTATITTSVPDTATSWNVTGFFIDPEYGLAIIKQPILLTTIKAFYIVENFPYSIRRDEAVELQFTLYNNLEEEHIADVTLYNVDNQTEFVGRPLEALNYTKSITVPPKVGVPISFLIKARPLGEMIVRVNASIKLASEMDMLEKVIRVTPESLTQLKKASQIFCYDRNINHSFTVILDVNSKADNGSNKLEVRFTPNMLTTVIKNLEDLLAVPSGNGEQNMFKLGSNLVLLDYLHSIGSKDQILIHKATNLLSDGYRYQMRYRQADGSFGMLQSGGSIFITTFVARSLKTALKYTSEVDASMIERAYNWLASKQHTSGKFEEVGTENFQDMQGSLRSSIWLTSYVVTALLEDENAKVKYASLIQNGISYLSSQLESINNPYDLSITTYALMLHGHSMKDKALEKLLNISLVPYNDPKPYWNPTFSIEAIAYALLSLVNAEKKLDCSPVDRWLSDLCLVAKYFPLTPDIVLGLTALSKLAEIVSYSRNDFFVQLQYKLLLPTTMEYEEHIHVNPQHNIINYELPENTKSVEITVAGNGFRLFEATNQYNLNLVNFEKSFLVDVVKQKTTSDDELRLQVCASFIPNWTKRRSNMALIEVTFPSGYVAEQSSIIEQTMVNTKKNNEIRYGGTSVIVYYDNMSREKNCFFVTAYRRNIQIIERPAYVVVYDYFDRSRNTIEMYELD</sequence>
<dbReference type="SMART" id="SM01360">
    <property type="entry name" value="A2M"/>
    <property type="match status" value="1"/>
</dbReference>
<evidence type="ECO:0000256" key="10">
    <source>
        <dbReference type="ARBA" id="ARBA00078071"/>
    </source>
</evidence>
<proteinExistence type="predicted"/>
<keyword evidence="3" id="KW-0732">Signal</keyword>
<evidence type="ECO:0000313" key="14">
    <source>
        <dbReference type="EnsemblMetazoa" id="AMIN007004-PA"/>
    </source>
</evidence>
<comment type="function">
    <text evidence="8">Binds covalently through a thioester bond to the pathogen surface resulting in pathogen clearance.</text>
</comment>
<dbReference type="InterPro" id="IPR011625">
    <property type="entry name" value="A2M_N_BRD"/>
</dbReference>
<dbReference type="InterPro" id="IPR009048">
    <property type="entry name" value="A-macroglobulin_rcpt-bd"/>
</dbReference>
<evidence type="ECO:0000313" key="15">
    <source>
        <dbReference type="Proteomes" id="UP000075920"/>
    </source>
</evidence>
<evidence type="ECO:0000259" key="11">
    <source>
        <dbReference type="SMART" id="SM01359"/>
    </source>
</evidence>
<dbReference type="InterPro" id="IPR013783">
    <property type="entry name" value="Ig-like_fold"/>
</dbReference>
<dbReference type="Pfam" id="PF07677">
    <property type="entry name" value="A2M_recep"/>
    <property type="match status" value="1"/>
</dbReference>
<dbReference type="Pfam" id="PF07703">
    <property type="entry name" value="A2M_BRD"/>
    <property type="match status" value="1"/>
</dbReference>
<keyword evidence="6" id="KW-1015">Disulfide bond</keyword>
<dbReference type="GO" id="GO:0004866">
    <property type="term" value="F:endopeptidase inhibitor activity"/>
    <property type="evidence" value="ECO:0007669"/>
    <property type="project" value="InterPro"/>
</dbReference>
<dbReference type="Proteomes" id="UP000075920">
    <property type="component" value="Unassembled WGS sequence"/>
</dbReference>
<evidence type="ECO:0000259" key="13">
    <source>
        <dbReference type="SMART" id="SM01361"/>
    </source>
</evidence>
<evidence type="ECO:0000256" key="7">
    <source>
        <dbReference type="ARBA" id="ARBA00023180"/>
    </source>
</evidence>
<dbReference type="Pfam" id="PF07678">
    <property type="entry name" value="TED_complement"/>
    <property type="match status" value="1"/>
</dbReference>
<evidence type="ECO:0000256" key="2">
    <source>
        <dbReference type="ARBA" id="ARBA00022525"/>
    </source>
</evidence>
<evidence type="ECO:0000256" key="9">
    <source>
        <dbReference type="ARBA" id="ARBA00063781"/>
    </source>
</evidence>
<dbReference type="FunFam" id="2.60.40.1930:FF:000001">
    <property type="entry name" value="CD109 isoform 3"/>
    <property type="match status" value="1"/>
</dbReference>
<evidence type="ECO:0000259" key="12">
    <source>
        <dbReference type="SMART" id="SM01360"/>
    </source>
</evidence>
<dbReference type="Pfam" id="PF17791">
    <property type="entry name" value="MG3"/>
    <property type="match status" value="1"/>
</dbReference>
<feature type="domain" description="Alpha-2-macroglobulin bait region" evidence="11">
    <location>
        <begin position="426"/>
        <end position="553"/>
    </location>
</feature>
<dbReference type="InterPro" id="IPR047565">
    <property type="entry name" value="Alpha-macroglob_thiol-ester_cl"/>
</dbReference>
<evidence type="ECO:0000256" key="8">
    <source>
        <dbReference type="ARBA" id="ARBA00057615"/>
    </source>
</evidence>
<name>A0A182W9H6_9DIPT</name>
<dbReference type="Gene3D" id="2.60.40.2950">
    <property type="match status" value="1"/>
</dbReference>
<dbReference type="Gene3D" id="2.60.40.1930">
    <property type="match status" value="2"/>
</dbReference>
<organism evidence="14 15">
    <name type="scientific">Anopheles minimus</name>
    <dbReference type="NCBI Taxonomy" id="112268"/>
    <lineage>
        <taxon>Eukaryota</taxon>
        <taxon>Metazoa</taxon>
        <taxon>Ecdysozoa</taxon>
        <taxon>Arthropoda</taxon>
        <taxon>Hexapoda</taxon>
        <taxon>Insecta</taxon>
        <taxon>Pterygota</taxon>
        <taxon>Neoptera</taxon>
        <taxon>Endopterygota</taxon>
        <taxon>Diptera</taxon>
        <taxon>Nematocera</taxon>
        <taxon>Culicoidea</taxon>
        <taxon>Culicidae</taxon>
        <taxon>Anophelinae</taxon>
        <taxon>Anopheles</taxon>
    </lineage>
</organism>
<dbReference type="InterPro" id="IPR050473">
    <property type="entry name" value="A2M/Complement_sys"/>
</dbReference>
<dbReference type="SMART" id="SM01359">
    <property type="entry name" value="A2M_N_2"/>
    <property type="match status" value="1"/>
</dbReference>
<reference evidence="15" key="1">
    <citation type="submission" date="2013-03" db="EMBL/GenBank/DDBJ databases">
        <title>The Genome Sequence of Anopheles minimus MINIMUS1.</title>
        <authorList>
            <consortium name="The Broad Institute Genomics Platform"/>
            <person name="Neafsey D.E."/>
            <person name="Walton C."/>
            <person name="Walker B."/>
            <person name="Young S.K."/>
            <person name="Zeng Q."/>
            <person name="Gargeya S."/>
            <person name="Fitzgerald M."/>
            <person name="Haas B."/>
            <person name="Abouelleil A."/>
            <person name="Allen A.W."/>
            <person name="Alvarado L."/>
            <person name="Arachchi H.M."/>
            <person name="Berlin A.M."/>
            <person name="Chapman S.B."/>
            <person name="Gainer-Dewar J."/>
            <person name="Goldberg J."/>
            <person name="Griggs A."/>
            <person name="Gujja S."/>
            <person name="Hansen M."/>
            <person name="Howarth C."/>
            <person name="Imamovic A."/>
            <person name="Ireland A."/>
            <person name="Larimer J."/>
            <person name="McCowan C."/>
            <person name="Murphy C."/>
            <person name="Pearson M."/>
            <person name="Poon T.W."/>
            <person name="Priest M."/>
            <person name="Roberts A."/>
            <person name="Saif S."/>
            <person name="Shea T."/>
            <person name="Sisk P."/>
            <person name="Sykes S."/>
            <person name="Wortman J."/>
            <person name="Nusbaum C."/>
            <person name="Birren B."/>
        </authorList>
    </citation>
    <scope>NUCLEOTIDE SEQUENCE [LARGE SCALE GENOMIC DNA]</scope>
    <source>
        <strain evidence="15">MINIMUS1</strain>
    </source>
</reference>
<evidence type="ECO:0000256" key="6">
    <source>
        <dbReference type="ARBA" id="ARBA00023157"/>
    </source>
</evidence>
<keyword evidence="5" id="KW-0882">Thioester bond</keyword>
<feature type="domain" description="Alpha-macroglobulin receptor-binding" evidence="13">
    <location>
        <begin position="1231"/>
        <end position="1320"/>
    </location>
</feature>
<dbReference type="InterPro" id="IPR002890">
    <property type="entry name" value="MG2"/>
</dbReference>
<keyword evidence="4" id="KW-0391">Immunity</keyword>
<dbReference type="InterPro" id="IPR001599">
    <property type="entry name" value="Macroglobln_a2"/>
</dbReference>
<dbReference type="Gene3D" id="1.50.10.20">
    <property type="match status" value="1"/>
</dbReference>
<dbReference type="SMART" id="SM01361">
    <property type="entry name" value="A2M_recep"/>
    <property type="match status" value="1"/>
</dbReference>
<dbReference type="SUPFAM" id="SSF48239">
    <property type="entry name" value="Terpenoid cyclases/Protein prenyltransferases"/>
    <property type="match status" value="1"/>
</dbReference>
<evidence type="ECO:0000256" key="1">
    <source>
        <dbReference type="ARBA" id="ARBA00004613"/>
    </source>
</evidence>
<dbReference type="Gene3D" id="2.60.40.10">
    <property type="entry name" value="Immunoglobulins"/>
    <property type="match status" value="2"/>
</dbReference>
<dbReference type="VEuPathDB" id="VectorBase:AMIN007004"/>
<dbReference type="GO" id="GO:0002376">
    <property type="term" value="P:immune system process"/>
    <property type="evidence" value="ECO:0007669"/>
    <property type="project" value="UniProtKB-KW"/>
</dbReference>
<dbReference type="SUPFAM" id="SSF49410">
    <property type="entry name" value="Alpha-macroglobulin receptor domain"/>
    <property type="match status" value="1"/>
</dbReference>
<dbReference type="PANTHER" id="PTHR11412">
    <property type="entry name" value="MACROGLOBULIN / COMPLEMENT"/>
    <property type="match status" value="1"/>
</dbReference>
<dbReference type="Pfam" id="PF01835">
    <property type="entry name" value="MG2"/>
    <property type="match status" value="1"/>
</dbReference>
<reference evidence="14" key="2">
    <citation type="submission" date="2020-05" db="UniProtKB">
        <authorList>
            <consortium name="EnsemblMetazoa"/>
        </authorList>
    </citation>
    <scope>IDENTIFICATION</scope>
    <source>
        <strain evidence="14">MINIMUS1</strain>
    </source>
</reference>
<keyword evidence="7" id="KW-0325">Glycoprotein</keyword>
<dbReference type="Gene3D" id="2.60.120.1540">
    <property type="match status" value="1"/>
</dbReference>
<dbReference type="Pfam" id="PF17789">
    <property type="entry name" value="MG4"/>
    <property type="match status" value="1"/>
</dbReference>
<comment type="subunit">
    <text evidence="9">Heterodimer of a TEP1-N chain and an TEP1-C chain non-covalently linked. Forms a complex composed of TEP1-N and TEP1-C heterodimer, LRIM1 and APL1C; the interaction stabilizes TEP1-N and TEP1-C heterodimer, prevents its binding to tissues while circulating in the hemolymph and protects the thioester bond from hydrolysis. Mature TEP1 and to a lesser extent full-length TEP1 interact with SPCLIP1; the interaction is induced by microbial infection.</text>
</comment>
<dbReference type="GO" id="GO:0005615">
    <property type="term" value="C:extracellular space"/>
    <property type="evidence" value="ECO:0007669"/>
    <property type="project" value="InterPro"/>
</dbReference>
<dbReference type="Gene3D" id="2.60.40.1940">
    <property type="match status" value="1"/>
</dbReference>
<dbReference type="Gene3D" id="2.20.130.20">
    <property type="match status" value="1"/>
</dbReference>
<dbReference type="STRING" id="112268.A0A182W9H6"/>
<dbReference type="InterPro" id="IPR040839">
    <property type="entry name" value="MG4"/>
</dbReference>
<dbReference type="InterPro" id="IPR011626">
    <property type="entry name" value="Alpha-macroglobulin_TED"/>
</dbReference>
<dbReference type="InterPro" id="IPR008930">
    <property type="entry name" value="Terpenoid_cyclase/PrenylTrfase"/>
</dbReference>
<dbReference type="InterPro" id="IPR036595">
    <property type="entry name" value="A-macroglobulin_rcpt-bd_sf"/>
</dbReference>
<dbReference type="Pfam" id="PF00207">
    <property type="entry name" value="A2M"/>
    <property type="match status" value="1"/>
</dbReference>
<evidence type="ECO:0000256" key="3">
    <source>
        <dbReference type="ARBA" id="ARBA00022729"/>
    </source>
</evidence>
<protein>
    <recommendedName>
        <fullName evidence="10">TEP1-F</fullName>
    </recommendedName>
</protein>
<dbReference type="SMART" id="SM01419">
    <property type="entry name" value="Thiol-ester_cl"/>
    <property type="match status" value="1"/>
</dbReference>
<keyword evidence="2" id="KW-0964">Secreted</keyword>
<dbReference type="PANTHER" id="PTHR11412:SF136">
    <property type="entry name" value="CD109 ANTIGEN"/>
    <property type="match status" value="1"/>
</dbReference>
<keyword evidence="15" id="KW-1185">Reference proteome</keyword>
<evidence type="ECO:0000256" key="4">
    <source>
        <dbReference type="ARBA" id="ARBA00022859"/>
    </source>
</evidence>
<evidence type="ECO:0000256" key="5">
    <source>
        <dbReference type="ARBA" id="ARBA00022966"/>
    </source>
</evidence>
<dbReference type="Gene3D" id="2.60.40.690">
    <property type="entry name" value="Alpha-macroglobulin, receptor-binding domain"/>
    <property type="match status" value="1"/>
</dbReference>
<accession>A0A182W9H6</accession>
<comment type="subcellular location">
    <subcellularLocation>
        <location evidence="1">Secreted</location>
    </subcellularLocation>
</comment>
<feature type="domain" description="Alpha-2-macroglobulin" evidence="12">
    <location>
        <begin position="630"/>
        <end position="721"/>
    </location>
</feature>
<dbReference type="EnsemblMetazoa" id="AMIN007004-RA">
    <property type="protein sequence ID" value="AMIN007004-PA"/>
    <property type="gene ID" value="AMIN007004"/>
</dbReference>
<dbReference type="InterPro" id="IPR041555">
    <property type="entry name" value="MG3"/>
</dbReference>